<sequence length="769" mass="82695">MAIDSPPAPVRRADDPRPDPRPAPVAAARRLLPSDRYAIAVFAAMVLASVPLLSLTVDPAFLWLGTALAGVLCLAGLIARRFDLDPLIILGGQVLLLAIFVFAIAVTAGNSDLGVFARLPDLYSQGIQHMASQPVPMEPSAGVTLLFVTMIGAITIMTDHFVETVQRPVATLGPLITPYLITALVPTLSAPWWAFVSMAAGYLLILVAEGMNGAESWTRGISTDSGGRTTIGPIAWQLAALVGIPAIVLALVAAMALPVRDAGGNWTLAPPRGDAGPLQLNDPSQDLKRNLTQPEDRVVMVYQTTASDPEYLRMATLPRFDSQGFSGIPIQLNSGNDLPPPPGVADVPDPSVQTSIQIGELNSMYLPLPYPTDRFEAPGRWAYDPNSLTVLSNGDNREAATANLQYTVTSYPVEPDGAGLAAAEAGMPADFQVSGEVPADLPPELIELTNRVVGDAPTPALKAAAIQAYLRSDEFTYSLEPSDSDGYDALTQFLLEDKRGFCVQFAGSMAMMARVAGIPSRMAIGFLPGTKAGDSWEVTVRNMHAWPELYFEDYGWVRFEPTPGVAAPPPWSLTSNEGEGEEPDEPSATPIPEPAPEPTTSASPVPVPTPEDEVGIRDDLALIAQRVAAAAGVVLVLGLLAALPAIVRRRRKGIRMSAEGTPSERVEDAWTEVRDLVVDHGHDWPSSSPRDTGARIAQKLDDGPGQAMQRLSVLVERARFSRDYRNTDDPRPLVKRVEQGLQAKEDGRLGRLAARYWPRSVWHNFNRRR</sequence>
<evidence type="ECO:0000256" key="1">
    <source>
        <dbReference type="SAM" id="MobiDB-lite"/>
    </source>
</evidence>
<proteinExistence type="predicted"/>
<feature type="compositionally biased region" description="Basic and acidic residues" evidence="1">
    <location>
        <begin position="11"/>
        <end position="20"/>
    </location>
</feature>
<dbReference type="EMBL" id="JACBZS010000001">
    <property type="protein sequence ID" value="NYI72087.1"/>
    <property type="molecule type" value="Genomic_DNA"/>
</dbReference>
<protein>
    <submittedName>
        <fullName evidence="4">Transglutaminase-like putative cysteine protease</fullName>
    </submittedName>
</protein>
<feature type="transmembrane region" description="Helical" evidence="2">
    <location>
        <begin position="60"/>
        <end position="79"/>
    </location>
</feature>
<dbReference type="Pfam" id="PF11992">
    <property type="entry name" value="TgpA_N"/>
    <property type="match status" value="1"/>
</dbReference>
<dbReference type="InterPro" id="IPR021878">
    <property type="entry name" value="TgpA_N"/>
</dbReference>
<evidence type="ECO:0000313" key="5">
    <source>
        <dbReference type="Proteomes" id="UP000527616"/>
    </source>
</evidence>
<feature type="transmembrane region" description="Helical" evidence="2">
    <location>
        <begin position="169"/>
        <end position="186"/>
    </location>
</feature>
<dbReference type="SUPFAM" id="SSF54001">
    <property type="entry name" value="Cysteine proteinases"/>
    <property type="match status" value="1"/>
</dbReference>
<name>A0A7Z0DB20_9ACTN</name>
<dbReference type="InterPro" id="IPR038765">
    <property type="entry name" value="Papain-like_cys_pep_sf"/>
</dbReference>
<dbReference type="Proteomes" id="UP000527616">
    <property type="component" value="Unassembled WGS sequence"/>
</dbReference>
<feature type="transmembrane region" description="Helical" evidence="2">
    <location>
        <begin position="234"/>
        <end position="257"/>
    </location>
</feature>
<accession>A0A7Z0DB20</accession>
<dbReference type="AlphaFoldDB" id="A0A7Z0DB20"/>
<comment type="caution">
    <text evidence="4">The sequence shown here is derived from an EMBL/GenBank/DDBJ whole genome shotgun (WGS) entry which is preliminary data.</text>
</comment>
<dbReference type="RefSeq" id="WP_179445828.1">
    <property type="nucleotide sequence ID" value="NZ_JACBZS010000001.1"/>
</dbReference>
<dbReference type="Gene3D" id="3.10.620.30">
    <property type="match status" value="1"/>
</dbReference>
<keyword evidence="2" id="KW-0472">Membrane</keyword>
<dbReference type="InterPro" id="IPR002931">
    <property type="entry name" value="Transglutaminase-like"/>
</dbReference>
<dbReference type="Pfam" id="PF01841">
    <property type="entry name" value="Transglut_core"/>
    <property type="match status" value="1"/>
</dbReference>
<dbReference type="PANTHER" id="PTHR42736:SF1">
    <property type="entry name" value="PROTEIN-GLUTAMINE GAMMA-GLUTAMYLTRANSFERASE"/>
    <property type="match status" value="1"/>
</dbReference>
<feature type="domain" description="Transglutaminase-like" evidence="3">
    <location>
        <begin position="494"/>
        <end position="563"/>
    </location>
</feature>
<dbReference type="SMART" id="SM00460">
    <property type="entry name" value="TGc"/>
    <property type="match status" value="1"/>
</dbReference>
<dbReference type="GO" id="GO:0006508">
    <property type="term" value="P:proteolysis"/>
    <property type="evidence" value="ECO:0007669"/>
    <property type="project" value="UniProtKB-KW"/>
</dbReference>
<evidence type="ECO:0000259" key="3">
    <source>
        <dbReference type="SMART" id="SM00460"/>
    </source>
</evidence>
<feature type="region of interest" description="Disordered" evidence="1">
    <location>
        <begin position="1"/>
        <end position="22"/>
    </location>
</feature>
<dbReference type="InterPro" id="IPR052901">
    <property type="entry name" value="Bact_TGase-like"/>
</dbReference>
<keyword evidence="2" id="KW-0812">Transmembrane</keyword>
<keyword evidence="4" id="KW-0645">Protease</keyword>
<feature type="transmembrane region" description="Helical" evidence="2">
    <location>
        <begin position="192"/>
        <end position="214"/>
    </location>
</feature>
<reference evidence="4 5" key="1">
    <citation type="submission" date="2020-07" db="EMBL/GenBank/DDBJ databases">
        <title>Sequencing the genomes of 1000 actinobacteria strains.</title>
        <authorList>
            <person name="Klenk H.-P."/>
        </authorList>
    </citation>
    <scope>NUCLEOTIDE SEQUENCE [LARGE SCALE GENOMIC DNA]</scope>
    <source>
        <strain evidence="4 5">DSM 103164</strain>
    </source>
</reference>
<evidence type="ECO:0000256" key="2">
    <source>
        <dbReference type="SAM" id="Phobius"/>
    </source>
</evidence>
<feature type="transmembrane region" description="Helical" evidence="2">
    <location>
        <begin position="627"/>
        <end position="647"/>
    </location>
</feature>
<feature type="region of interest" description="Disordered" evidence="1">
    <location>
        <begin position="567"/>
        <end position="612"/>
    </location>
</feature>
<keyword evidence="2" id="KW-1133">Transmembrane helix</keyword>
<dbReference type="PANTHER" id="PTHR42736">
    <property type="entry name" value="PROTEIN-GLUTAMINE GAMMA-GLUTAMYLTRANSFERASE"/>
    <property type="match status" value="1"/>
</dbReference>
<feature type="transmembrane region" description="Helical" evidence="2">
    <location>
        <begin position="37"/>
        <end position="54"/>
    </location>
</feature>
<dbReference type="GO" id="GO:0008233">
    <property type="term" value="F:peptidase activity"/>
    <property type="evidence" value="ECO:0007669"/>
    <property type="project" value="UniProtKB-KW"/>
</dbReference>
<keyword evidence="4" id="KW-0378">Hydrolase</keyword>
<feature type="transmembrane region" description="Helical" evidence="2">
    <location>
        <begin position="86"/>
        <end position="108"/>
    </location>
</feature>
<gene>
    <name evidence="4" type="ORF">GGQ54_002647</name>
</gene>
<organism evidence="4 5">
    <name type="scientific">Naumannella cuiyingiana</name>
    <dbReference type="NCBI Taxonomy" id="1347891"/>
    <lineage>
        <taxon>Bacteria</taxon>
        <taxon>Bacillati</taxon>
        <taxon>Actinomycetota</taxon>
        <taxon>Actinomycetes</taxon>
        <taxon>Propionibacteriales</taxon>
        <taxon>Propionibacteriaceae</taxon>
        <taxon>Naumannella</taxon>
    </lineage>
</organism>
<evidence type="ECO:0000313" key="4">
    <source>
        <dbReference type="EMBL" id="NYI72087.1"/>
    </source>
</evidence>
<keyword evidence="5" id="KW-1185">Reference proteome</keyword>
<feature type="transmembrane region" description="Helical" evidence="2">
    <location>
        <begin position="140"/>
        <end position="157"/>
    </location>
</feature>